<dbReference type="eggNOG" id="COG1476">
    <property type="taxonomic scope" value="Bacteria"/>
</dbReference>
<dbReference type="PROSITE" id="PS50943">
    <property type="entry name" value="HTH_CROC1"/>
    <property type="match status" value="1"/>
</dbReference>
<gene>
    <name evidence="3" type="ORF">AJAP_24245</name>
</gene>
<dbReference type="Gene3D" id="1.10.260.40">
    <property type="entry name" value="lambda repressor-like DNA-binding domains"/>
    <property type="match status" value="1"/>
</dbReference>
<dbReference type="RefSeq" id="WP_051972577.1">
    <property type="nucleotide sequence ID" value="NZ_CP008953.1"/>
</dbReference>
<organism evidence="3 4">
    <name type="scientific">Amycolatopsis japonica</name>
    <dbReference type="NCBI Taxonomy" id="208439"/>
    <lineage>
        <taxon>Bacteria</taxon>
        <taxon>Bacillati</taxon>
        <taxon>Actinomycetota</taxon>
        <taxon>Actinomycetes</taxon>
        <taxon>Pseudonocardiales</taxon>
        <taxon>Pseudonocardiaceae</taxon>
        <taxon>Amycolatopsis</taxon>
        <taxon>Amycolatopsis japonica group</taxon>
    </lineage>
</organism>
<dbReference type="EMBL" id="CP008953">
    <property type="protein sequence ID" value="AIG77698.1"/>
    <property type="molecule type" value="Genomic_DNA"/>
</dbReference>
<dbReference type="SMART" id="SM00530">
    <property type="entry name" value="HTH_XRE"/>
    <property type="match status" value="1"/>
</dbReference>
<evidence type="ECO:0000313" key="4">
    <source>
        <dbReference type="Proteomes" id="UP000028492"/>
    </source>
</evidence>
<evidence type="ECO:0000259" key="2">
    <source>
        <dbReference type="PROSITE" id="PS50943"/>
    </source>
</evidence>
<dbReference type="InterPro" id="IPR010982">
    <property type="entry name" value="Lambda_DNA-bd_dom_sf"/>
</dbReference>
<dbReference type="HOGENOM" id="CLU_679054_0_0_11"/>
<dbReference type="KEGG" id="aja:AJAP_24245"/>
<feature type="region of interest" description="Disordered" evidence="1">
    <location>
        <begin position="1"/>
        <end position="21"/>
    </location>
</feature>
<dbReference type="InterPro" id="IPR001387">
    <property type="entry name" value="Cro/C1-type_HTH"/>
</dbReference>
<dbReference type="Pfam" id="PF13560">
    <property type="entry name" value="HTH_31"/>
    <property type="match status" value="1"/>
</dbReference>
<proteinExistence type="predicted"/>
<sequence>MKPTSAGRRPVSPDAETVTASGVGRELRRLRKAAGETQAETAKIIGVTRANLTQWETGKYLPSTHNARQLDDHFRAANALFTLVETARSPQEHTAPPLVGDAGVVDTSRSLLQVFHTVGAKLAERLIRDEHGKPLGWRHNLQKSTGPKALSTAYGINTMLVVGDPYIDLHTLAEDLYRLQSAHGWRGRAGGRRPETTASVVDALFRTSTMSADDGLEQLEGSLLIGDELDPYSRTRPYLLSAVLHTAVRLRPDAPLTDRLIDALLAARLDFDGSLLWPEKNEAGLVAPEASVVHTARSVVALRDVLRSREDRTDVREAADEATQWLIDRSHSDDGVAEDLERPRPDGEGTTRIIIRHFTSAWVVQALATAPFLPLPRLNRALGTLWERYDADQGLWAWESGDLPIWQTLDAVTALRAAAFAAAAPPLSPPGTPGTTP</sequence>
<reference evidence="3 4" key="1">
    <citation type="journal article" date="2014" name="J. Biotechnol.">
        <title>Complete genome sequence of the actinobacterium Amycolatopsis japonica MG417-CF17(T) (=DSM 44213T) producing (S,S)-N,N'-ethylenediaminedisuccinic acid.</title>
        <authorList>
            <person name="Stegmann E."/>
            <person name="Albersmeier A."/>
            <person name="Spohn M."/>
            <person name="Gert H."/>
            <person name="Weber T."/>
            <person name="Wohlleben W."/>
            <person name="Kalinowski J."/>
            <person name="Ruckert C."/>
        </authorList>
    </citation>
    <scope>NUCLEOTIDE SEQUENCE [LARGE SCALE GENOMIC DNA]</scope>
    <source>
        <strain evidence="4">MG417-CF17 (DSM 44213)</strain>
    </source>
</reference>
<dbReference type="GO" id="GO:0003677">
    <property type="term" value="F:DNA binding"/>
    <property type="evidence" value="ECO:0007669"/>
    <property type="project" value="InterPro"/>
</dbReference>
<evidence type="ECO:0000313" key="3">
    <source>
        <dbReference type="EMBL" id="AIG77698.1"/>
    </source>
</evidence>
<feature type="domain" description="HTH cro/C1-type" evidence="2">
    <location>
        <begin position="27"/>
        <end position="80"/>
    </location>
</feature>
<dbReference type="InterPro" id="IPR008930">
    <property type="entry name" value="Terpenoid_cyclase/PrenylTrfase"/>
</dbReference>
<dbReference type="Gene3D" id="1.50.10.20">
    <property type="match status" value="1"/>
</dbReference>
<dbReference type="STRING" id="208439.AJAP_24245"/>
<dbReference type="SUPFAM" id="SSF48239">
    <property type="entry name" value="Terpenoid cyclases/Protein prenyltransferases"/>
    <property type="match status" value="1"/>
</dbReference>
<dbReference type="Proteomes" id="UP000028492">
    <property type="component" value="Chromosome"/>
</dbReference>
<protein>
    <submittedName>
        <fullName evidence="3">XRE family transcriptional regulator</fullName>
    </submittedName>
</protein>
<dbReference type="AlphaFoldDB" id="A0A075UXI2"/>
<dbReference type="CDD" id="cd00093">
    <property type="entry name" value="HTH_XRE"/>
    <property type="match status" value="1"/>
</dbReference>
<keyword evidence="4" id="KW-1185">Reference proteome</keyword>
<name>A0A075UXI2_9PSEU</name>
<dbReference type="SUPFAM" id="SSF47413">
    <property type="entry name" value="lambda repressor-like DNA-binding domains"/>
    <property type="match status" value="1"/>
</dbReference>
<evidence type="ECO:0000256" key="1">
    <source>
        <dbReference type="SAM" id="MobiDB-lite"/>
    </source>
</evidence>
<accession>A0A075UXI2</accession>